<dbReference type="AlphaFoldDB" id="A0A699HBN6"/>
<evidence type="ECO:0000313" key="2">
    <source>
        <dbReference type="EMBL" id="GEX80778.1"/>
    </source>
</evidence>
<sequence>MDIQFSNLEELQENQEEHICYDYWENCFSILNAKEAGNTKSPLSTDTFGNNGVDESETSGPETPAKEIVDNEKVQKRGLIAVAEDETTHFLEPRYSPSSILVPVLLLIEEYEIPESISLQDNTLRAMWL</sequence>
<proteinExistence type="predicted"/>
<evidence type="ECO:0000256" key="1">
    <source>
        <dbReference type="SAM" id="MobiDB-lite"/>
    </source>
</evidence>
<accession>A0A699HBN6</accession>
<feature type="region of interest" description="Disordered" evidence="1">
    <location>
        <begin position="38"/>
        <end position="69"/>
    </location>
</feature>
<name>A0A699HBN6_TANCI</name>
<dbReference type="EMBL" id="BKCJ010131443">
    <property type="protein sequence ID" value="GEX80778.1"/>
    <property type="molecule type" value="Genomic_DNA"/>
</dbReference>
<organism evidence="2">
    <name type="scientific">Tanacetum cinerariifolium</name>
    <name type="common">Dalmatian daisy</name>
    <name type="synonym">Chrysanthemum cinerariifolium</name>
    <dbReference type="NCBI Taxonomy" id="118510"/>
    <lineage>
        <taxon>Eukaryota</taxon>
        <taxon>Viridiplantae</taxon>
        <taxon>Streptophyta</taxon>
        <taxon>Embryophyta</taxon>
        <taxon>Tracheophyta</taxon>
        <taxon>Spermatophyta</taxon>
        <taxon>Magnoliopsida</taxon>
        <taxon>eudicotyledons</taxon>
        <taxon>Gunneridae</taxon>
        <taxon>Pentapetalae</taxon>
        <taxon>asterids</taxon>
        <taxon>campanulids</taxon>
        <taxon>Asterales</taxon>
        <taxon>Asteraceae</taxon>
        <taxon>Asteroideae</taxon>
        <taxon>Anthemideae</taxon>
        <taxon>Anthemidinae</taxon>
        <taxon>Tanacetum</taxon>
    </lineage>
</organism>
<feature type="compositionally biased region" description="Polar residues" evidence="1">
    <location>
        <begin position="38"/>
        <end position="50"/>
    </location>
</feature>
<comment type="caution">
    <text evidence="2">The sequence shown here is derived from an EMBL/GenBank/DDBJ whole genome shotgun (WGS) entry which is preliminary data.</text>
</comment>
<gene>
    <name evidence="2" type="ORF">Tci_352753</name>
</gene>
<reference evidence="2" key="1">
    <citation type="journal article" date="2019" name="Sci. Rep.">
        <title>Draft genome of Tanacetum cinerariifolium, the natural source of mosquito coil.</title>
        <authorList>
            <person name="Yamashiro T."/>
            <person name="Shiraishi A."/>
            <person name="Satake H."/>
            <person name="Nakayama K."/>
        </authorList>
    </citation>
    <scope>NUCLEOTIDE SEQUENCE</scope>
</reference>
<protein>
    <submittedName>
        <fullName evidence="2">Uncharacterized protein</fullName>
    </submittedName>
</protein>